<keyword evidence="4 5" id="KW-0472">Membrane</keyword>
<keyword evidence="3 5" id="KW-1133">Transmembrane helix</keyword>
<dbReference type="PANTHER" id="PTHR11360">
    <property type="entry name" value="MONOCARBOXYLATE TRANSPORTER"/>
    <property type="match status" value="1"/>
</dbReference>
<evidence type="ECO:0000256" key="3">
    <source>
        <dbReference type="ARBA" id="ARBA00022989"/>
    </source>
</evidence>
<dbReference type="Pfam" id="PF07690">
    <property type="entry name" value="MFS_1"/>
    <property type="match status" value="2"/>
</dbReference>
<gene>
    <name evidence="7" type="ORF">GOZ88_11605</name>
</gene>
<proteinExistence type="predicted"/>
<dbReference type="GO" id="GO:0022857">
    <property type="term" value="F:transmembrane transporter activity"/>
    <property type="evidence" value="ECO:0007669"/>
    <property type="project" value="InterPro"/>
</dbReference>
<comment type="subcellular location">
    <subcellularLocation>
        <location evidence="1">Membrane</location>
        <topology evidence="1">Multi-pass membrane protein</topology>
    </subcellularLocation>
</comment>
<evidence type="ECO:0000256" key="4">
    <source>
        <dbReference type="ARBA" id="ARBA00023136"/>
    </source>
</evidence>
<name>A0A7K1RFG6_AGRVI</name>
<evidence type="ECO:0000259" key="6">
    <source>
        <dbReference type="PROSITE" id="PS50850"/>
    </source>
</evidence>
<feature type="transmembrane region" description="Helical" evidence="5">
    <location>
        <begin position="144"/>
        <end position="163"/>
    </location>
</feature>
<dbReference type="RefSeq" id="WP_156591221.1">
    <property type="nucleotide sequence ID" value="NZ_WPHU01000004.1"/>
</dbReference>
<dbReference type="PRINTS" id="PR01035">
    <property type="entry name" value="TCRTETA"/>
</dbReference>
<dbReference type="EMBL" id="WPHU01000004">
    <property type="protein sequence ID" value="MVA56754.1"/>
    <property type="molecule type" value="Genomic_DNA"/>
</dbReference>
<evidence type="ECO:0000256" key="1">
    <source>
        <dbReference type="ARBA" id="ARBA00004141"/>
    </source>
</evidence>
<feature type="domain" description="Major facilitator superfamily (MFS) profile" evidence="6">
    <location>
        <begin position="16"/>
        <end position="403"/>
    </location>
</feature>
<dbReference type="PROSITE" id="PS50850">
    <property type="entry name" value="MFS"/>
    <property type="match status" value="1"/>
</dbReference>
<feature type="transmembrane region" description="Helical" evidence="5">
    <location>
        <begin position="175"/>
        <end position="194"/>
    </location>
</feature>
<keyword evidence="2 5" id="KW-0812">Transmembrane</keyword>
<dbReference type="Proteomes" id="UP000440716">
    <property type="component" value="Unassembled WGS sequence"/>
</dbReference>
<evidence type="ECO:0000313" key="7">
    <source>
        <dbReference type="EMBL" id="MVA56754.1"/>
    </source>
</evidence>
<feature type="transmembrane region" description="Helical" evidence="5">
    <location>
        <begin position="351"/>
        <end position="374"/>
    </location>
</feature>
<dbReference type="InterPro" id="IPR020846">
    <property type="entry name" value="MFS_dom"/>
</dbReference>
<evidence type="ECO:0000256" key="5">
    <source>
        <dbReference type="SAM" id="Phobius"/>
    </source>
</evidence>
<protein>
    <submittedName>
        <fullName evidence="7">MFS transporter</fullName>
    </submittedName>
</protein>
<evidence type="ECO:0000256" key="2">
    <source>
        <dbReference type="ARBA" id="ARBA00022692"/>
    </source>
</evidence>
<feature type="transmembrane region" description="Helical" evidence="5">
    <location>
        <begin position="380"/>
        <end position="399"/>
    </location>
</feature>
<dbReference type="AlphaFoldDB" id="A0A7K1RFG6"/>
<reference evidence="7 8" key="1">
    <citation type="submission" date="2019-12" db="EMBL/GenBank/DDBJ databases">
        <title>Whole-genome sequencing of Allorhizobium vitis.</title>
        <authorList>
            <person name="Gan H.M."/>
            <person name="Szegedi E."/>
            <person name="Burr T."/>
            <person name="Savka M.A."/>
        </authorList>
    </citation>
    <scope>NUCLEOTIDE SEQUENCE [LARGE SCALE GENOMIC DNA]</scope>
    <source>
        <strain evidence="7 8">CG415</strain>
    </source>
</reference>
<dbReference type="InterPro" id="IPR001958">
    <property type="entry name" value="Tet-R_TetA/multi-R_MdtG-like"/>
</dbReference>
<feature type="transmembrane region" description="Helical" evidence="5">
    <location>
        <begin position="109"/>
        <end position="137"/>
    </location>
</feature>
<evidence type="ECO:0000313" key="8">
    <source>
        <dbReference type="Proteomes" id="UP000440716"/>
    </source>
</evidence>
<feature type="transmembrane region" description="Helical" evidence="5">
    <location>
        <begin position="84"/>
        <end position="103"/>
    </location>
</feature>
<accession>A0A7K1RFG6</accession>
<comment type="caution">
    <text evidence="7">The sequence shown here is derived from an EMBL/GenBank/DDBJ whole genome shotgun (WGS) entry which is preliminary data.</text>
</comment>
<dbReference type="SUPFAM" id="SSF103473">
    <property type="entry name" value="MFS general substrate transporter"/>
    <property type="match status" value="1"/>
</dbReference>
<dbReference type="PANTHER" id="PTHR11360:SF284">
    <property type="entry name" value="EG:103B4.3 PROTEIN-RELATED"/>
    <property type="match status" value="1"/>
</dbReference>
<feature type="transmembrane region" description="Helical" evidence="5">
    <location>
        <begin position="51"/>
        <end position="72"/>
    </location>
</feature>
<dbReference type="GO" id="GO:0016020">
    <property type="term" value="C:membrane"/>
    <property type="evidence" value="ECO:0007669"/>
    <property type="project" value="UniProtKB-SubCell"/>
</dbReference>
<feature type="transmembrane region" description="Helical" evidence="5">
    <location>
        <begin position="263"/>
        <end position="281"/>
    </location>
</feature>
<dbReference type="Gene3D" id="1.20.1250.20">
    <property type="entry name" value="MFS general substrate transporter like domains"/>
    <property type="match status" value="2"/>
</dbReference>
<sequence>MRLFPFHSTHPRYGRAILAACSLILCMNAAFPIYGASVINTSMVTSLGWDRSLLGLLVSVNMAVTGITAPLVGSAVNRFGARMVLIAGSLLLLLGASAMAFWVEKPWQVVVAFGILMGLAMSAGGFVANQACVAAWFDKKRARAFAVLYATMGVGGFVAAPLISRSIALSDWRAGWLVFIAAGALALFLAIFVVRDTPPGTGVADVEKFAQFDASGDQKGSVYKSPALWLVITCIVTAGAGCSFYIAHGLALLHDSSFAPTDAAASLSLMAASTLLGNFVVGAMSERLGTRNILAAGLFVFALGILTLGYAHNSIMLYAYAVLLGAGYGAVQVSSMALLSETFDSKHFAAVSGFAISMMTIASAVAPIVVGQLFDHTHTYMPSVLTIAALNGIAAVLMATNRRAFLSGTPQVHAT</sequence>
<dbReference type="InterPro" id="IPR050327">
    <property type="entry name" value="Proton-linked_MCT"/>
</dbReference>
<feature type="transmembrane region" description="Helical" evidence="5">
    <location>
        <begin position="227"/>
        <end position="251"/>
    </location>
</feature>
<organism evidence="7 8">
    <name type="scientific">Agrobacterium vitis</name>
    <name type="common">Rhizobium vitis</name>
    <dbReference type="NCBI Taxonomy" id="373"/>
    <lineage>
        <taxon>Bacteria</taxon>
        <taxon>Pseudomonadati</taxon>
        <taxon>Pseudomonadota</taxon>
        <taxon>Alphaproteobacteria</taxon>
        <taxon>Hyphomicrobiales</taxon>
        <taxon>Rhizobiaceae</taxon>
        <taxon>Rhizobium/Agrobacterium group</taxon>
        <taxon>Agrobacterium</taxon>
    </lineage>
</organism>
<dbReference type="InterPro" id="IPR011701">
    <property type="entry name" value="MFS"/>
</dbReference>
<feature type="transmembrane region" description="Helical" evidence="5">
    <location>
        <begin position="317"/>
        <end position="339"/>
    </location>
</feature>
<dbReference type="InterPro" id="IPR036259">
    <property type="entry name" value="MFS_trans_sf"/>
</dbReference>
<feature type="transmembrane region" description="Helical" evidence="5">
    <location>
        <begin position="293"/>
        <end position="311"/>
    </location>
</feature>